<feature type="region of interest" description="Disordered" evidence="1">
    <location>
        <begin position="215"/>
        <end position="237"/>
    </location>
</feature>
<proteinExistence type="predicted"/>
<feature type="compositionally biased region" description="Basic and acidic residues" evidence="1">
    <location>
        <begin position="226"/>
        <end position="237"/>
    </location>
</feature>
<dbReference type="Pfam" id="PF09149">
    <property type="entry name" value="DUF1935"/>
    <property type="match status" value="1"/>
</dbReference>
<dbReference type="GeneID" id="40332490"/>
<reference evidence="3 4" key="1">
    <citation type="journal article" date="2018" name="BMC Genomics">
        <title>Genomic comparison of Trypanosoma conorhini and Trypanosoma rangeli to Trypanosoma cruzi strains of high and low virulence.</title>
        <authorList>
            <person name="Bradwell K.R."/>
            <person name="Koparde V.N."/>
            <person name="Matveyev A.V."/>
            <person name="Serrano M.G."/>
            <person name="Alves J.M."/>
            <person name="Parikh H."/>
            <person name="Huang B."/>
            <person name="Lee V."/>
            <person name="Espinosa-Alvarez O."/>
            <person name="Ortiz P.A."/>
            <person name="Costa-Martins A.G."/>
            <person name="Teixeira M.M."/>
            <person name="Buck G.A."/>
        </authorList>
    </citation>
    <scope>NUCLEOTIDE SEQUENCE [LARGE SCALE GENOMIC DNA]</scope>
    <source>
        <strain evidence="3 4">AM80</strain>
    </source>
</reference>
<organism evidence="3 4">
    <name type="scientific">Trypanosoma rangeli</name>
    <dbReference type="NCBI Taxonomy" id="5698"/>
    <lineage>
        <taxon>Eukaryota</taxon>
        <taxon>Discoba</taxon>
        <taxon>Euglenozoa</taxon>
        <taxon>Kinetoplastea</taxon>
        <taxon>Metakinetoplastina</taxon>
        <taxon>Trypanosomatida</taxon>
        <taxon>Trypanosomatidae</taxon>
        <taxon>Trypanosoma</taxon>
        <taxon>Herpetosoma</taxon>
    </lineage>
</organism>
<dbReference type="InterPro" id="IPR015232">
    <property type="entry name" value="DUF1935"/>
</dbReference>
<dbReference type="Proteomes" id="UP000283634">
    <property type="component" value="Unassembled WGS sequence"/>
</dbReference>
<dbReference type="EMBL" id="MKGL01000432">
    <property type="protein sequence ID" value="RNE98822.1"/>
    <property type="molecule type" value="Genomic_DNA"/>
</dbReference>
<sequence length="237" mass="25451">MARRSGSAARLTSLEVASAKHHSGSRRSLERDGGAKCHSEQVVRLPTPQKGVIDTTKSDSKSGNGGGVFSTGSEYPNTLRQEPLAGGLLPEGRGGAVAAMANDLPSFTGPGPSNKIHYDKIFSCFAAGNGLLFRLVDERHHTWAYYNDTASYTMHVTVTFGRESTVEALGAAVCTVTNAASGRCRIDLLLPPGRTELFMHGEYNGFSSHYEVVPPHMAPTQTRKGNSRERESGEKSR</sequence>
<evidence type="ECO:0000259" key="2">
    <source>
        <dbReference type="Pfam" id="PF09149"/>
    </source>
</evidence>
<dbReference type="InterPro" id="IPR013780">
    <property type="entry name" value="Glyco_hydro_b"/>
</dbReference>
<dbReference type="RefSeq" id="XP_029234851.1">
    <property type="nucleotide sequence ID" value="XM_029385300.1"/>
</dbReference>
<feature type="region of interest" description="Disordered" evidence="1">
    <location>
        <begin position="1"/>
        <end position="76"/>
    </location>
</feature>
<evidence type="ECO:0000256" key="1">
    <source>
        <dbReference type="SAM" id="MobiDB-lite"/>
    </source>
</evidence>
<feature type="compositionally biased region" description="Basic and acidic residues" evidence="1">
    <location>
        <begin position="27"/>
        <end position="41"/>
    </location>
</feature>
<gene>
    <name evidence="3" type="ORF">TraAM80_08557</name>
</gene>
<dbReference type="AlphaFoldDB" id="A0A422N021"/>
<dbReference type="VEuPathDB" id="TriTrypDB:TRSC58_00426"/>
<dbReference type="Gene3D" id="2.60.40.1180">
    <property type="entry name" value="Golgi alpha-mannosidase II"/>
    <property type="match status" value="1"/>
</dbReference>
<dbReference type="InterPro" id="IPR036310">
    <property type="entry name" value="Smp-1-like_sf"/>
</dbReference>
<dbReference type="OrthoDB" id="240964at2759"/>
<dbReference type="SUPFAM" id="SSF101601">
    <property type="entry name" value="Smp-1-like"/>
    <property type="match status" value="1"/>
</dbReference>
<evidence type="ECO:0000313" key="3">
    <source>
        <dbReference type="EMBL" id="RNE98822.1"/>
    </source>
</evidence>
<comment type="caution">
    <text evidence="3">The sequence shown here is derived from an EMBL/GenBank/DDBJ whole genome shotgun (WGS) entry which is preliminary data.</text>
</comment>
<accession>A0A422N021</accession>
<dbReference type="PANTHER" id="PTHR47047">
    <property type="entry name" value="PUTATIVE-RELATED-RELATED"/>
    <property type="match status" value="1"/>
</dbReference>
<dbReference type="PANTHER" id="PTHR47047:SF8">
    <property type="entry name" value="CYSTEINE PEPTIDASE, PUTATIVE-RELATED"/>
    <property type="match status" value="1"/>
</dbReference>
<feature type="domain" description="DUF1935" evidence="2">
    <location>
        <begin position="112"/>
        <end position="213"/>
    </location>
</feature>
<protein>
    <submittedName>
        <fullName evidence="3">Calpain-like cysteine peptidase</fullName>
    </submittedName>
</protein>
<evidence type="ECO:0000313" key="4">
    <source>
        <dbReference type="Proteomes" id="UP000283634"/>
    </source>
</evidence>
<name>A0A422N021_TRYRA</name>
<keyword evidence="4" id="KW-1185">Reference proteome</keyword>